<evidence type="ECO:0000256" key="9">
    <source>
        <dbReference type="ARBA" id="ARBA00022833"/>
    </source>
</evidence>
<dbReference type="Gene3D" id="3.40.630.10">
    <property type="entry name" value="Zn peptidases"/>
    <property type="match status" value="1"/>
</dbReference>
<dbReference type="GO" id="GO:0008235">
    <property type="term" value="F:metalloexopeptidase activity"/>
    <property type="evidence" value="ECO:0007669"/>
    <property type="project" value="InterPro"/>
</dbReference>
<feature type="transmembrane region" description="Helical" evidence="15">
    <location>
        <begin position="409"/>
        <end position="430"/>
    </location>
</feature>
<dbReference type="AlphaFoldDB" id="A0A9P6CAY5"/>
<comment type="subcellular location">
    <subcellularLocation>
        <location evidence="2">Endoplasmic reticulum membrane</location>
        <topology evidence="2">Multi-pass membrane protein</topology>
    </subcellularLocation>
</comment>
<evidence type="ECO:0000256" key="4">
    <source>
        <dbReference type="ARBA" id="ARBA00022670"/>
    </source>
</evidence>
<evidence type="ECO:0000256" key="10">
    <source>
        <dbReference type="ARBA" id="ARBA00022989"/>
    </source>
</evidence>
<dbReference type="FunFam" id="3.40.630.10:FF:000008">
    <property type="entry name" value="Endoplasmic reticulum metallopeptidase 1"/>
    <property type="match status" value="1"/>
</dbReference>
<evidence type="ECO:0000256" key="12">
    <source>
        <dbReference type="ARBA" id="ARBA00023136"/>
    </source>
</evidence>
<dbReference type="PANTHER" id="PTHR12147">
    <property type="entry name" value="METALLOPEPTIDASE M28 FAMILY MEMBER"/>
    <property type="match status" value="1"/>
</dbReference>
<keyword evidence="5 15" id="KW-0812">Transmembrane</keyword>
<keyword evidence="4 14" id="KW-0645">Protease</keyword>
<keyword evidence="8" id="KW-0256">Endoplasmic reticulum</keyword>
<dbReference type="CDD" id="cd03875">
    <property type="entry name" value="M28_Fxna_like"/>
    <property type="match status" value="1"/>
</dbReference>
<gene>
    <name evidence="18" type="ORF">BDZ94DRAFT_1225561</name>
</gene>
<feature type="transmembrane region" description="Helical" evidence="15">
    <location>
        <begin position="442"/>
        <end position="461"/>
    </location>
</feature>
<keyword evidence="10 15" id="KW-1133">Transmembrane helix</keyword>
<protein>
    <recommendedName>
        <fullName evidence="14">Peptide hydrolase</fullName>
        <ecNumber evidence="14">3.4.-.-</ecNumber>
    </recommendedName>
</protein>
<feature type="domain" description="Endoplasmic reticulum metallopeptidase 1/1-A TM" evidence="17">
    <location>
        <begin position="413"/>
        <end position="576"/>
    </location>
</feature>
<dbReference type="InterPro" id="IPR007484">
    <property type="entry name" value="Peptidase_M28"/>
</dbReference>
<keyword evidence="9 14" id="KW-0862">Zinc</keyword>
<reference evidence="18" key="1">
    <citation type="submission" date="2020-11" db="EMBL/GenBank/DDBJ databases">
        <authorList>
            <consortium name="DOE Joint Genome Institute"/>
            <person name="Ahrendt S."/>
            <person name="Riley R."/>
            <person name="Andreopoulos W."/>
            <person name="Labutti K."/>
            <person name="Pangilinan J."/>
            <person name="Ruiz-Duenas F.J."/>
            <person name="Barrasa J.M."/>
            <person name="Sanchez-Garcia M."/>
            <person name="Camarero S."/>
            <person name="Miyauchi S."/>
            <person name="Serrano A."/>
            <person name="Linde D."/>
            <person name="Babiker R."/>
            <person name="Drula E."/>
            <person name="Ayuso-Fernandez I."/>
            <person name="Pacheco R."/>
            <person name="Padilla G."/>
            <person name="Ferreira P."/>
            <person name="Barriuso J."/>
            <person name="Kellner H."/>
            <person name="Castanera R."/>
            <person name="Alfaro M."/>
            <person name="Ramirez L."/>
            <person name="Pisabarro A.G."/>
            <person name="Kuo A."/>
            <person name="Tritt A."/>
            <person name="Lipzen A."/>
            <person name="He G."/>
            <person name="Yan M."/>
            <person name="Ng V."/>
            <person name="Cullen D."/>
            <person name="Martin F."/>
            <person name="Rosso M.-N."/>
            <person name="Henrissat B."/>
            <person name="Hibbett D."/>
            <person name="Martinez A.T."/>
            <person name="Grigoriev I.V."/>
        </authorList>
    </citation>
    <scope>NUCLEOTIDE SEQUENCE</scope>
    <source>
        <strain evidence="18">CBS 247.69</strain>
    </source>
</reference>
<dbReference type="EMBL" id="MU150328">
    <property type="protein sequence ID" value="KAF9458872.1"/>
    <property type="molecule type" value="Genomic_DNA"/>
</dbReference>
<dbReference type="EC" id="3.4.-.-" evidence="14"/>
<evidence type="ECO:0000259" key="17">
    <source>
        <dbReference type="Pfam" id="PF22249"/>
    </source>
</evidence>
<sequence length="861" mass="93785">MSPRPRWGPIRSLIVLSPVLIGAPFLALKQHYALPSPLTELTNPSTGLPQISEARILGYAKYLSEDIGYRTVGTYEHALADTWMVEQAEAVKKNCEDVVAATGRKLECEVWRQEGSGSHRFDMMNKRLYKTYVNLTNIVVRISDGTQEGKEHAVLVNSHLDSTLPSPGAADDAISVGVMLECMRVLVNTPGWEPKHAIVFLFNHAEESLQDGSHLFSTQHPVAPTIRAAINLEAAGTTGREILFQATSEEMIQAYSHVPRPFGTIFANDIFSSGIILSDTDFRQFEQYLNVTGLDMAIIGNSYLYHMRKDLVENIQAGVAQNMAENTLALLQHLSASGSPIPTLTEYTPPTTVFFSYLGFFFIYSFTTAKVMYSALLAVSLVFVRATYVDPAPAMKKGRGVWAEQRRGAVAVVVGILGSVLMPNLVAVVMQRVLGKSMSWFASQYSAIMLYGPASLLGALLSQSLLGPVHEQTAFTALLLMQAAFAFAGQMAGVGSSAVFFLSALPLLLALIINRVITGGVKNISLVTYAVGLLFPLFGGVLLLIPVVEVFVPLTGRIGADAPADNIIATIVSVIGAQALPLVLPFSHRFGPRALKRGVVYMSMITAIVIAVFSMRVPFDDMHQKRVFILHLENVTTHEQSLHIAAADGAPGFELLVNDIVKEFAPASVSEAGLVPVVMDDYNSDWDSLYPFSAFLTPYKVPLPVETGYVSPWTAESQFKISALNDVKDFAAGTRSLTLEITHPGLIWTVIAFDAHVLKWNLDDNPPDERARHLIKEASFYGKDTWSVDLVVKLDERTAGGLVINFVGLQEKGMWPGKKAVKEQGGVAMELFERLDAWVEEKTGGTVDALLMGCVGGIMTV</sequence>
<keyword evidence="6 14" id="KW-0479">Metal-binding</keyword>
<dbReference type="PANTHER" id="PTHR12147:SF22">
    <property type="entry name" value="ENDOPLASMIC RETICULUM METALLOPEPTIDASE 1"/>
    <property type="match status" value="1"/>
</dbReference>
<dbReference type="Proteomes" id="UP000807353">
    <property type="component" value="Unassembled WGS sequence"/>
</dbReference>
<keyword evidence="13" id="KW-0325">Glycoprotein</keyword>
<proteinExistence type="inferred from homology"/>
<organism evidence="18 19">
    <name type="scientific">Collybia nuda</name>
    <dbReference type="NCBI Taxonomy" id="64659"/>
    <lineage>
        <taxon>Eukaryota</taxon>
        <taxon>Fungi</taxon>
        <taxon>Dikarya</taxon>
        <taxon>Basidiomycota</taxon>
        <taxon>Agaricomycotina</taxon>
        <taxon>Agaricomycetes</taxon>
        <taxon>Agaricomycetidae</taxon>
        <taxon>Agaricales</taxon>
        <taxon>Tricholomatineae</taxon>
        <taxon>Clitocybaceae</taxon>
        <taxon>Collybia</taxon>
    </lineage>
</organism>
<evidence type="ECO:0000256" key="7">
    <source>
        <dbReference type="ARBA" id="ARBA00022801"/>
    </source>
</evidence>
<feature type="transmembrane region" description="Helical" evidence="15">
    <location>
        <begin position="567"/>
        <end position="586"/>
    </location>
</feature>
<keyword evidence="19" id="KW-1185">Reference proteome</keyword>
<dbReference type="SUPFAM" id="SSF53187">
    <property type="entry name" value="Zn-dependent exopeptidases"/>
    <property type="match status" value="1"/>
</dbReference>
<evidence type="ECO:0000313" key="18">
    <source>
        <dbReference type="EMBL" id="KAF9458872.1"/>
    </source>
</evidence>
<evidence type="ECO:0000256" key="1">
    <source>
        <dbReference type="ARBA" id="ARBA00001947"/>
    </source>
</evidence>
<evidence type="ECO:0000313" key="19">
    <source>
        <dbReference type="Proteomes" id="UP000807353"/>
    </source>
</evidence>
<evidence type="ECO:0000256" key="13">
    <source>
        <dbReference type="ARBA" id="ARBA00023180"/>
    </source>
</evidence>
<evidence type="ECO:0000256" key="6">
    <source>
        <dbReference type="ARBA" id="ARBA00022723"/>
    </source>
</evidence>
<feature type="transmembrane region" description="Helical" evidence="15">
    <location>
        <begin position="498"/>
        <end position="517"/>
    </location>
</feature>
<keyword evidence="11" id="KW-0482">Metalloprotease</keyword>
<dbReference type="GO" id="GO:0006508">
    <property type="term" value="P:proteolysis"/>
    <property type="evidence" value="ECO:0007669"/>
    <property type="project" value="UniProtKB-KW"/>
</dbReference>
<dbReference type="Pfam" id="PF04389">
    <property type="entry name" value="Peptidase_M28"/>
    <property type="match status" value="1"/>
</dbReference>
<name>A0A9P6CAY5_9AGAR</name>
<evidence type="ECO:0000256" key="15">
    <source>
        <dbReference type="SAM" id="Phobius"/>
    </source>
</evidence>
<dbReference type="InterPro" id="IPR053974">
    <property type="entry name" value="ERMP1_1-A_TM"/>
</dbReference>
<evidence type="ECO:0000256" key="5">
    <source>
        <dbReference type="ARBA" id="ARBA00022692"/>
    </source>
</evidence>
<comment type="cofactor">
    <cofactor evidence="1">
        <name>Zn(2+)</name>
        <dbReference type="ChEBI" id="CHEBI:29105"/>
    </cofactor>
</comment>
<evidence type="ECO:0000256" key="14">
    <source>
        <dbReference type="RuleBase" id="RU361240"/>
    </source>
</evidence>
<evidence type="ECO:0000256" key="2">
    <source>
        <dbReference type="ARBA" id="ARBA00004477"/>
    </source>
</evidence>
<feature type="transmembrane region" description="Helical" evidence="15">
    <location>
        <begin position="473"/>
        <end position="492"/>
    </location>
</feature>
<evidence type="ECO:0000256" key="11">
    <source>
        <dbReference type="ARBA" id="ARBA00023049"/>
    </source>
</evidence>
<keyword evidence="7 14" id="KW-0378">Hydrolase</keyword>
<dbReference type="InterPro" id="IPR045175">
    <property type="entry name" value="M28_fam"/>
</dbReference>
<evidence type="ECO:0000259" key="16">
    <source>
        <dbReference type="Pfam" id="PF04389"/>
    </source>
</evidence>
<feature type="transmembrane region" description="Helical" evidence="15">
    <location>
        <begin position="524"/>
        <end position="547"/>
    </location>
</feature>
<feature type="transmembrane region" description="Helical" evidence="15">
    <location>
        <begin position="371"/>
        <end position="388"/>
    </location>
</feature>
<dbReference type="Pfam" id="PF22249">
    <property type="entry name" value="ERMP1-TM"/>
    <property type="match status" value="1"/>
</dbReference>
<comment type="caution">
    <text evidence="18">The sequence shown here is derived from an EMBL/GenBank/DDBJ whole genome shotgun (WGS) entry which is preliminary data.</text>
</comment>
<dbReference type="InterPro" id="IPR048024">
    <property type="entry name" value="Fxna-like_M28_dom"/>
</dbReference>
<feature type="transmembrane region" description="Helical" evidence="15">
    <location>
        <begin position="598"/>
        <end position="619"/>
    </location>
</feature>
<evidence type="ECO:0000256" key="8">
    <source>
        <dbReference type="ARBA" id="ARBA00022824"/>
    </source>
</evidence>
<accession>A0A9P6CAY5</accession>
<evidence type="ECO:0000256" key="3">
    <source>
        <dbReference type="ARBA" id="ARBA00010918"/>
    </source>
</evidence>
<dbReference type="GO" id="GO:0046872">
    <property type="term" value="F:metal ion binding"/>
    <property type="evidence" value="ECO:0007669"/>
    <property type="project" value="UniProtKB-KW"/>
</dbReference>
<dbReference type="GO" id="GO:0005789">
    <property type="term" value="C:endoplasmic reticulum membrane"/>
    <property type="evidence" value="ECO:0007669"/>
    <property type="project" value="UniProtKB-SubCell"/>
</dbReference>
<dbReference type="OrthoDB" id="76293at2759"/>
<feature type="domain" description="Peptidase M28" evidence="16">
    <location>
        <begin position="137"/>
        <end position="330"/>
    </location>
</feature>
<keyword evidence="12 15" id="KW-0472">Membrane</keyword>
<comment type="similarity">
    <text evidence="3 14">Belongs to the peptidase M28 family.</text>
</comment>